<feature type="transmembrane region" description="Helical" evidence="7">
    <location>
        <begin position="260"/>
        <end position="277"/>
    </location>
</feature>
<feature type="transmembrane region" description="Helical" evidence="7">
    <location>
        <begin position="315"/>
        <end position="334"/>
    </location>
</feature>
<gene>
    <name evidence="9" type="ORF">FPS98_07410</name>
</gene>
<dbReference type="Proteomes" id="UP000317713">
    <property type="component" value="Chromosome"/>
</dbReference>
<dbReference type="Pfam" id="PF07690">
    <property type="entry name" value="MFS_1"/>
    <property type="match status" value="1"/>
</dbReference>
<evidence type="ECO:0000313" key="9">
    <source>
        <dbReference type="EMBL" id="QDS33834.1"/>
    </source>
</evidence>
<organism evidence="9 10">
    <name type="scientific">Brevibacillus brevis</name>
    <name type="common">Bacillus brevis</name>
    <dbReference type="NCBI Taxonomy" id="1393"/>
    <lineage>
        <taxon>Bacteria</taxon>
        <taxon>Bacillati</taxon>
        <taxon>Bacillota</taxon>
        <taxon>Bacilli</taxon>
        <taxon>Bacillales</taxon>
        <taxon>Paenibacillaceae</taxon>
        <taxon>Brevibacillus</taxon>
    </lineage>
</organism>
<dbReference type="EMBL" id="CP042161">
    <property type="protein sequence ID" value="QDS33834.1"/>
    <property type="molecule type" value="Genomic_DNA"/>
</dbReference>
<dbReference type="SUPFAM" id="SSF103473">
    <property type="entry name" value="MFS general substrate transporter"/>
    <property type="match status" value="1"/>
</dbReference>
<feature type="transmembrane region" description="Helical" evidence="7">
    <location>
        <begin position="384"/>
        <end position="405"/>
    </location>
</feature>
<feature type="transmembrane region" description="Helical" evidence="7">
    <location>
        <begin position="77"/>
        <end position="97"/>
    </location>
</feature>
<feature type="domain" description="Major facilitator superfamily (MFS) profile" evidence="8">
    <location>
        <begin position="11"/>
        <end position="411"/>
    </location>
</feature>
<dbReference type="PROSITE" id="PS50850">
    <property type="entry name" value="MFS"/>
    <property type="match status" value="1"/>
</dbReference>
<evidence type="ECO:0000256" key="5">
    <source>
        <dbReference type="ARBA" id="ARBA00022989"/>
    </source>
</evidence>
<evidence type="ECO:0000256" key="6">
    <source>
        <dbReference type="ARBA" id="ARBA00023136"/>
    </source>
</evidence>
<keyword evidence="3" id="KW-1003">Cell membrane</keyword>
<keyword evidence="6 7" id="KW-0472">Membrane</keyword>
<dbReference type="InterPro" id="IPR036259">
    <property type="entry name" value="MFS_trans_sf"/>
</dbReference>
<dbReference type="Gene3D" id="1.20.1250.20">
    <property type="entry name" value="MFS general substrate transporter like domains"/>
    <property type="match status" value="1"/>
</dbReference>
<dbReference type="AlphaFoldDB" id="A0A517I4P6"/>
<dbReference type="PANTHER" id="PTHR43266:SF9">
    <property type="entry name" value="PERMEASE, MAJOR FACILITATOR SUPERFAMILY-RELATED"/>
    <property type="match status" value="1"/>
</dbReference>
<dbReference type="PANTHER" id="PTHR43266">
    <property type="entry name" value="MACROLIDE-EFFLUX PROTEIN"/>
    <property type="match status" value="1"/>
</dbReference>
<keyword evidence="2" id="KW-0813">Transport</keyword>
<evidence type="ECO:0000313" key="10">
    <source>
        <dbReference type="Proteomes" id="UP000317713"/>
    </source>
</evidence>
<feature type="transmembrane region" description="Helical" evidence="7">
    <location>
        <begin position="144"/>
        <end position="165"/>
    </location>
</feature>
<evidence type="ECO:0000256" key="7">
    <source>
        <dbReference type="SAM" id="Phobius"/>
    </source>
</evidence>
<feature type="transmembrane region" description="Helical" evidence="7">
    <location>
        <begin position="355"/>
        <end position="378"/>
    </location>
</feature>
<comment type="subcellular location">
    <subcellularLocation>
        <location evidence="1">Cell membrane</location>
        <topology evidence="1">Multi-pass membrane protein</topology>
    </subcellularLocation>
</comment>
<protein>
    <submittedName>
        <fullName evidence="9">MFS transporter</fullName>
    </submittedName>
</protein>
<feature type="transmembrane region" description="Helical" evidence="7">
    <location>
        <begin position="103"/>
        <end position="124"/>
    </location>
</feature>
<feature type="transmembrane region" description="Helical" evidence="7">
    <location>
        <begin position="289"/>
        <end position="309"/>
    </location>
</feature>
<keyword evidence="5 7" id="KW-1133">Transmembrane helix</keyword>
<dbReference type="RefSeq" id="WP_144614866.1">
    <property type="nucleotide sequence ID" value="NZ_CP042161.1"/>
</dbReference>
<feature type="transmembrane region" description="Helical" evidence="7">
    <location>
        <begin position="171"/>
        <end position="189"/>
    </location>
</feature>
<evidence type="ECO:0000256" key="3">
    <source>
        <dbReference type="ARBA" id="ARBA00022475"/>
    </source>
</evidence>
<name>A0A517I4P6_BREBE</name>
<dbReference type="InterPro" id="IPR011701">
    <property type="entry name" value="MFS"/>
</dbReference>
<dbReference type="GO" id="GO:0005886">
    <property type="term" value="C:plasma membrane"/>
    <property type="evidence" value="ECO:0007669"/>
    <property type="project" value="UniProtKB-SubCell"/>
</dbReference>
<proteinExistence type="predicted"/>
<feature type="transmembrane region" description="Helical" evidence="7">
    <location>
        <begin position="223"/>
        <end position="248"/>
    </location>
</feature>
<evidence type="ECO:0000256" key="2">
    <source>
        <dbReference type="ARBA" id="ARBA00022448"/>
    </source>
</evidence>
<evidence type="ECO:0000256" key="4">
    <source>
        <dbReference type="ARBA" id="ARBA00022692"/>
    </source>
</evidence>
<keyword evidence="4 7" id="KW-0812">Transmembrane</keyword>
<dbReference type="CDD" id="cd06173">
    <property type="entry name" value="MFS_MefA_like"/>
    <property type="match status" value="1"/>
</dbReference>
<evidence type="ECO:0000259" key="8">
    <source>
        <dbReference type="PROSITE" id="PS50850"/>
    </source>
</evidence>
<dbReference type="GO" id="GO:0022857">
    <property type="term" value="F:transmembrane transporter activity"/>
    <property type="evidence" value="ECO:0007669"/>
    <property type="project" value="InterPro"/>
</dbReference>
<reference evidence="9 10" key="1">
    <citation type="submission" date="2019-07" db="EMBL/GenBank/DDBJ databases">
        <title>Characterization of Brevibacillus brevis HK544, as a potential biocontrol agent.</title>
        <authorList>
            <person name="Kim H."/>
        </authorList>
    </citation>
    <scope>NUCLEOTIDE SEQUENCE [LARGE SCALE GENOMIC DNA]</scope>
    <source>
        <strain evidence="9 10">HK544</strain>
    </source>
</reference>
<accession>A0A517I4P6</accession>
<dbReference type="InterPro" id="IPR020846">
    <property type="entry name" value="MFS_dom"/>
</dbReference>
<feature type="transmembrane region" description="Helical" evidence="7">
    <location>
        <begin position="12"/>
        <end position="38"/>
    </location>
</feature>
<evidence type="ECO:0000256" key="1">
    <source>
        <dbReference type="ARBA" id="ARBA00004651"/>
    </source>
</evidence>
<sequence length="427" mass="47647">MGNQTYGYGLNIFLFSFTRFITELGSGVYKFALALYIADVTGSSAAFATVLGFSYLPGVLINIFAGAYIDRHNKKKIMIVTELLSGALVLLFLLFFLQFPTNLWLFVGYAFVISTIQAFTYLALQASIPELVDEDRVGSMNSIYQAISAILNVAGPLVGAVAYGLLGMEMILLIDGLSFIGAGIMQMFLRFRKTEVVQETTQSYTDTIKEVFQYIREQVVMKYLFLIFLLLNFIFPPLMYVGLLHIAYRVEKVSMEQFSFIQSSWFIGIIIGAAIVSMKKVSKYVENKIFLLIQVQGILLMTWVFPIFVPETSNASWIITGVFVGILLVSAIFNSMGNIPIFTFVQLNTPEHLRASMFGVVGTFTGVAVPFGIWLYGILLEAVYWPYLVLVSGAVIFVIALIAHLNKQVSQYFKKKEEQVVAADKSA</sequence>
<feature type="transmembrane region" description="Helical" evidence="7">
    <location>
        <begin position="44"/>
        <end position="65"/>
    </location>
</feature>